<feature type="transmembrane region" description="Helical" evidence="13">
    <location>
        <begin position="65"/>
        <end position="84"/>
    </location>
</feature>
<name>L9Z912_9EURY</name>
<feature type="transmembrane region" description="Helical" evidence="13">
    <location>
        <begin position="216"/>
        <end position="234"/>
    </location>
</feature>
<evidence type="ECO:0000256" key="5">
    <source>
        <dbReference type="ARBA" id="ARBA00022475"/>
    </source>
</evidence>
<feature type="domain" description="RCK C-terminal" evidence="15">
    <location>
        <begin position="605"/>
        <end position="688"/>
    </location>
</feature>
<feature type="transmembrane region" description="Helical" evidence="13">
    <location>
        <begin position="396"/>
        <end position="419"/>
    </location>
</feature>
<feature type="transmembrane region" description="Helical" evidence="13">
    <location>
        <begin position="310"/>
        <end position="327"/>
    </location>
</feature>
<evidence type="ECO:0000256" key="11">
    <source>
        <dbReference type="ARBA" id="ARBA00023065"/>
    </source>
</evidence>
<sequence length="689" mass="72107">MPAYALEGLETGSAPLDYRGGRFSQELTGWTESVGTNGRISSVGMSTDHGTAATTMTGAEGGADLLLLVASIVGLGVFSQLLSARFRVPSVLFLIVSGVAIGPEGLGVLTIDSFGESGLSTIVGLSVAIIVFEGAFHLKIDKIKEAPSAVLRLTTIGAAIAFFGTAAAVHFFLGAHWDIALLIGALLIATGPTVITPILKVVPVRDRVAATLETEGIVNDVTAAILAVVLFKAMAVGEETLTTELYLQLFAERLGTGLLVGVVVAAVVWSVLQYVDLSPDNAPQNARLLTLAGAIVAFGTADYVFSEAGVAAAATAGLILGNAGLPYEEDIEAFKGDITLIVLSFVFITLAALLEFDQLFMLGLGGVAVVVTVMFVLRPLLVFLTTRGDRFTFRETLFMSFVGPRGIIPASVATLFAIRLQTGVAEGGAPPTNPAGADLLVGTVFLVILVSVVLEGGLARQIAEKLDVIPMRVLIIGGGRVGRSLAERLEARGENVVLIEEDLTVLKELRNDGFTARQGDGTDVEVLRESGAENAKTVVAATGDDDANLLVAQLAKSNFDVENVIARANQPSNASAFEDLGVQTISAAESTAWAIDNQIERPALSNWMSELGRSGDVQEIEITEEALVGKQIVDLGSELPNGVLIALVSRNGTSEVPTPDVELERGDHITLIGRSEAVREAIEQCGRPV</sequence>
<dbReference type="Pfam" id="PF02080">
    <property type="entry name" value="TrkA_C"/>
    <property type="match status" value="1"/>
</dbReference>
<evidence type="ECO:0000313" key="17">
    <source>
        <dbReference type="Proteomes" id="UP000011618"/>
    </source>
</evidence>
<organism evidence="16 17">
    <name type="scientific">Natrinema pallidum DSM 3751</name>
    <dbReference type="NCBI Taxonomy" id="1227495"/>
    <lineage>
        <taxon>Archaea</taxon>
        <taxon>Methanobacteriati</taxon>
        <taxon>Methanobacteriota</taxon>
        <taxon>Stenosarchaea group</taxon>
        <taxon>Halobacteria</taxon>
        <taxon>Halobacteriales</taxon>
        <taxon>Natrialbaceae</taxon>
        <taxon>Natrinema</taxon>
    </lineage>
</organism>
<dbReference type="InterPro" id="IPR006036">
    <property type="entry name" value="K_uptake_TrkA"/>
</dbReference>
<evidence type="ECO:0000256" key="10">
    <source>
        <dbReference type="ARBA" id="ARBA00023027"/>
    </source>
</evidence>
<keyword evidence="9 13" id="KW-1133">Transmembrane helix</keyword>
<evidence type="ECO:0000259" key="15">
    <source>
        <dbReference type="PROSITE" id="PS51202"/>
    </source>
</evidence>
<dbReference type="GO" id="GO:0015079">
    <property type="term" value="F:potassium ion transmembrane transporter activity"/>
    <property type="evidence" value="ECO:0007669"/>
    <property type="project" value="InterPro"/>
</dbReference>
<feature type="transmembrane region" description="Helical" evidence="13">
    <location>
        <begin position="117"/>
        <end position="138"/>
    </location>
</feature>
<evidence type="ECO:0000256" key="13">
    <source>
        <dbReference type="SAM" id="Phobius"/>
    </source>
</evidence>
<feature type="transmembrane region" description="Helical" evidence="13">
    <location>
        <begin position="360"/>
        <end position="384"/>
    </location>
</feature>
<comment type="caution">
    <text evidence="16">The sequence shown here is derived from an EMBL/GenBank/DDBJ whole genome shotgun (WGS) entry which is preliminary data.</text>
</comment>
<protein>
    <submittedName>
        <fullName evidence="16">TrkA-N domain protein</fullName>
    </submittedName>
</protein>
<evidence type="ECO:0000313" key="16">
    <source>
        <dbReference type="EMBL" id="ELY82451.1"/>
    </source>
</evidence>
<accession>L9Z912</accession>
<dbReference type="InterPro" id="IPR036721">
    <property type="entry name" value="RCK_C_sf"/>
</dbReference>
<evidence type="ECO:0000256" key="9">
    <source>
        <dbReference type="ARBA" id="ARBA00022989"/>
    </source>
</evidence>
<evidence type="ECO:0000256" key="7">
    <source>
        <dbReference type="ARBA" id="ARBA00022692"/>
    </source>
</evidence>
<feature type="transmembrane region" description="Helical" evidence="13">
    <location>
        <begin position="439"/>
        <end position="458"/>
    </location>
</feature>
<feature type="transmembrane region" description="Helical" evidence="13">
    <location>
        <begin position="179"/>
        <end position="204"/>
    </location>
</feature>
<dbReference type="InterPro" id="IPR006153">
    <property type="entry name" value="Cation/H_exchanger_TM"/>
</dbReference>
<dbReference type="PANTHER" id="PTHR32507">
    <property type="entry name" value="NA(+)/H(+) ANTIPORTER 1"/>
    <property type="match status" value="1"/>
</dbReference>
<keyword evidence="11" id="KW-0406">Ion transport</keyword>
<dbReference type="Proteomes" id="UP000011618">
    <property type="component" value="Unassembled WGS sequence"/>
</dbReference>
<dbReference type="Pfam" id="PF00999">
    <property type="entry name" value="Na_H_Exchanger"/>
    <property type="match status" value="1"/>
</dbReference>
<evidence type="ECO:0000256" key="6">
    <source>
        <dbReference type="ARBA" id="ARBA00022538"/>
    </source>
</evidence>
<dbReference type="PROSITE" id="PS51201">
    <property type="entry name" value="RCK_N"/>
    <property type="match status" value="1"/>
</dbReference>
<keyword evidence="5" id="KW-1003">Cell membrane</keyword>
<dbReference type="SUPFAM" id="SSF116726">
    <property type="entry name" value="TrkA C-terminal domain-like"/>
    <property type="match status" value="1"/>
</dbReference>
<feature type="transmembrane region" description="Helical" evidence="13">
    <location>
        <begin position="254"/>
        <end position="274"/>
    </location>
</feature>
<keyword evidence="7 13" id="KW-0812">Transmembrane</keyword>
<evidence type="ECO:0000256" key="12">
    <source>
        <dbReference type="ARBA" id="ARBA00023136"/>
    </source>
</evidence>
<dbReference type="SUPFAM" id="SSF51735">
    <property type="entry name" value="NAD(P)-binding Rossmann-fold domains"/>
    <property type="match status" value="1"/>
</dbReference>
<keyword evidence="4" id="KW-0050">Antiport</keyword>
<dbReference type="PANTHER" id="PTHR32507:SF0">
    <property type="entry name" value="NA(+)_H(+) ANTIPORTER 2-RELATED"/>
    <property type="match status" value="1"/>
</dbReference>
<evidence type="ECO:0000256" key="2">
    <source>
        <dbReference type="ARBA" id="ARBA00004651"/>
    </source>
</evidence>
<dbReference type="Gene3D" id="3.40.50.720">
    <property type="entry name" value="NAD(P)-binding Rossmann-like Domain"/>
    <property type="match status" value="1"/>
</dbReference>
<dbReference type="AlphaFoldDB" id="L9Z912"/>
<dbReference type="GO" id="GO:0015297">
    <property type="term" value="F:antiporter activity"/>
    <property type="evidence" value="ECO:0007669"/>
    <property type="project" value="UniProtKB-KW"/>
</dbReference>
<evidence type="ECO:0000256" key="1">
    <source>
        <dbReference type="ARBA" id="ARBA00003660"/>
    </source>
</evidence>
<reference evidence="16 17" key="1">
    <citation type="journal article" date="2014" name="PLoS Genet.">
        <title>Phylogenetically driven sequencing of extremely halophilic archaea reveals strategies for static and dynamic osmo-response.</title>
        <authorList>
            <person name="Becker E.A."/>
            <person name="Seitzer P.M."/>
            <person name="Tritt A."/>
            <person name="Larsen D."/>
            <person name="Krusor M."/>
            <person name="Yao A.I."/>
            <person name="Wu D."/>
            <person name="Madern D."/>
            <person name="Eisen J.A."/>
            <person name="Darling A.E."/>
            <person name="Facciotti M.T."/>
        </authorList>
    </citation>
    <scope>NUCLEOTIDE SEQUENCE [LARGE SCALE GENOMIC DNA]</scope>
    <source>
        <strain evidence="16 17">DSM 3751</strain>
    </source>
</reference>
<dbReference type="PROSITE" id="PS51202">
    <property type="entry name" value="RCK_C"/>
    <property type="match status" value="1"/>
</dbReference>
<evidence type="ECO:0000256" key="4">
    <source>
        <dbReference type="ARBA" id="ARBA00022449"/>
    </source>
</evidence>
<keyword evidence="10" id="KW-0520">NAD</keyword>
<dbReference type="EMBL" id="AOII01000020">
    <property type="protein sequence ID" value="ELY82451.1"/>
    <property type="molecule type" value="Genomic_DNA"/>
</dbReference>
<keyword evidence="3" id="KW-0813">Transport</keyword>
<feature type="transmembrane region" description="Helical" evidence="13">
    <location>
        <begin position="91"/>
        <end position="111"/>
    </location>
</feature>
<feature type="transmembrane region" description="Helical" evidence="13">
    <location>
        <begin position="334"/>
        <end position="354"/>
    </location>
</feature>
<dbReference type="PRINTS" id="PR00335">
    <property type="entry name" value="KUPTAKETRKA"/>
</dbReference>
<keyword evidence="8" id="KW-0630">Potassium</keyword>
<dbReference type="eggNOG" id="arCOG01957">
    <property type="taxonomic scope" value="Archaea"/>
</dbReference>
<gene>
    <name evidence="16" type="ORF">C487_01996</name>
</gene>
<dbReference type="InterPro" id="IPR003148">
    <property type="entry name" value="RCK_N"/>
</dbReference>
<evidence type="ECO:0000256" key="8">
    <source>
        <dbReference type="ARBA" id="ARBA00022958"/>
    </source>
</evidence>
<comment type="function">
    <text evidence="1">Part of a potassium transport system.</text>
</comment>
<dbReference type="InterPro" id="IPR006037">
    <property type="entry name" value="RCK_C"/>
</dbReference>
<evidence type="ECO:0000259" key="14">
    <source>
        <dbReference type="PROSITE" id="PS51201"/>
    </source>
</evidence>
<comment type="subcellular location">
    <subcellularLocation>
        <location evidence="2">Cell membrane</location>
        <topology evidence="2">Multi-pass membrane protein</topology>
    </subcellularLocation>
</comment>
<dbReference type="GO" id="GO:0005886">
    <property type="term" value="C:plasma membrane"/>
    <property type="evidence" value="ECO:0007669"/>
    <property type="project" value="UniProtKB-SubCell"/>
</dbReference>
<dbReference type="eggNOG" id="arCOG01961">
    <property type="taxonomic scope" value="Archaea"/>
</dbReference>
<feature type="transmembrane region" description="Helical" evidence="13">
    <location>
        <begin position="286"/>
        <end position="304"/>
    </location>
</feature>
<dbReference type="InterPro" id="IPR038770">
    <property type="entry name" value="Na+/solute_symporter_sf"/>
</dbReference>
<feature type="domain" description="RCK N-terminal" evidence="14">
    <location>
        <begin position="470"/>
        <end position="589"/>
    </location>
</feature>
<dbReference type="InterPro" id="IPR036291">
    <property type="entry name" value="NAD(P)-bd_dom_sf"/>
</dbReference>
<dbReference type="GO" id="GO:1902600">
    <property type="term" value="P:proton transmembrane transport"/>
    <property type="evidence" value="ECO:0007669"/>
    <property type="project" value="InterPro"/>
</dbReference>
<dbReference type="Gene3D" id="1.20.1530.20">
    <property type="match status" value="1"/>
</dbReference>
<keyword evidence="12 13" id="KW-0472">Membrane</keyword>
<dbReference type="Gene3D" id="3.30.70.1450">
    <property type="entry name" value="Regulator of K+ conductance, C-terminal domain"/>
    <property type="match status" value="1"/>
</dbReference>
<dbReference type="PATRIC" id="fig|1227495.3.peg.389"/>
<evidence type="ECO:0000256" key="3">
    <source>
        <dbReference type="ARBA" id="ARBA00022448"/>
    </source>
</evidence>
<proteinExistence type="predicted"/>
<keyword evidence="6" id="KW-0633">Potassium transport</keyword>
<feature type="transmembrane region" description="Helical" evidence="13">
    <location>
        <begin position="150"/>
        <end position="173"/>
    </location>
</feature>
<dbReference type="Pfam" id="PF02254">
    <property type="entry name" value="TrkA_N"/>
    <property type="match status" value="1"/>
</dbReference>